<feature type="region of interest" description="NMPbind" evidence="10">
    <location>
        <begin position="296"/>
        <end position="319"/>
    </location>
</feature>
<dbReference type="SUPFAM" id="SSF52540">
    <property type="entry name" value="P-loop containing nucleoside triphosphate hydrolases"/>
    <property type="match status" value="2"/>
</dbReference>
<dbReference type="InterPro" id="IPR020618">
    <property type="entry name" value="Adenyl_kinase_AK6"/>
</dbReference>
<feature type="binding site" evidence="10">
    <location>
        <position position="276"/>
    </location>
    <ligand>
        <name>ATP</name>
        <dbReference type="ChEBI" id="CHEBI:30616"/>
    </ligand>
</feature>
<feature type="region of interest" description="Disordered" evidence="11">
    <location>
        <begin position="248"/>
        <end position="274"/>
    </location>
</feature>
<keyword evidence="9 10" id="KW-0539">Nucleus</keyword>
<evidence type="ECO:0000256" key="11">
    <source>
        <dbReference type="SAM" id="MobiDB-lite"/>
    </source>
</evidence>
<dbReference type="PANTHER" id="PTHR12595">
    <property type="entry name" value="POS9-ACTIVATING FACTOR FAP7-RELATED"/>
    <property type="match status" value="1"/>
</dbReference>
<dbReference type="InterPro" id="IPR027417">
    <property type="entry name" value="P-loop_NTPase"/>
</dbReference>
<reference evidence="12" key="1">
    <citation type="submission" date="2020-10" db="EMBL/GenBank/DDBJ databases">
        <authorList>
            <person name="Kikuchi T."/>
        </authorList>
    </citation>
    <scope>NUCLEOTIDE SEQUENCE</scope>
    <source>
        <strain evidence="12">NKZ352</strain>
    </source>
</reference>
<feature type="binding site" evidence="10">
    <location>
        <position position="280"/>
    </location>
    <ligand>
        <name>ATP</name>
        <dbReference type="ChEBI" id="CHEBI:30616"/>
    </ligand>
</feature>
<dbReference type="Gene3D" id="3.40.50.300">
    <property type="entry name" value="P-loop containing nucleotide triphosphate hydrolases"/>
    <property type="match status" value="1"/>
</dbReference>
<dbReference type="OrthoDB" id="10251185at2759"/>
<dbReference type="Pfam" id="PF13238">
    <property type="entry name" value="AAA_18"/>
    <property type="match status" value="1"/>
</dbReference>
<comment type="catalytic activity">
    <reaction evidence="1 10">
        <text>AMP + ATP = 2 ADP</text>
        <dbReference type="Rhea" id="RHEA:12973"/>
        <dbReference type="ChEBI" id="CHEBI:30616"/>
        <dbReference type="ChEBI" id="CHEBI:456215"/>
        <dbReference type="ChEBI" id="CHEBI:456216"/>
        <dbReference type="EC" id="2.7.4.3"/>
    </reaction>
</comment>
<evidence type="ECO:0000256" key="6">
    <source>
        <dbReference type="ARBA" id="ARBA00022741"/>
    </source>
</evidence>
<dbReference type="EMBL" id="CAJGYM010000026">
    <property type="protein sequence ID" value="CAD6192205.1"/>
    <property type="molecule type" value="Genomic_DNA"/>
</dbReference>
<evidence type="ECO:0000313" key="13">
    <source>
        <dbReference type="Proteomes" id="UP000835052"/>
    </source>
</evidence>
<comment type="similarity">
    <text evidence="10">Belongs to the adenylate kinase family. AK6 subfamily.</text>
</comment>
<dbReference type="HAMAP" id="MF_00039">
    <property type="entry name" value="Adenylate_kinase_AK6"/>
    <property type="match status" value="1"/>
</dbReference>
<dbReference type="AlphaFoldDB" id="A0A8S1HAJ1"/>
<dbReference type="GO" id="GO:0004017">
    <property type="term" value="F:AMP kinase activity"/>
    <property type="evidence" value="ECO:0007669"/>
    <property type="project" value="UniProtKB-UniRule"/>
</dbReference>
<evidence type="ECO:0000256" key="2">
    <source>
        <dbReference type="ARBA" id="ARBA00022490"/>
    </source>
</evidence>
<evidence type="ECO:0000256" key="4">
    <source>
        <dbReference type="ARBA" id="ARBA00022552"/>
    </source>
</evidence>
<keyword evidence="4 10" id="KW-0698">rRNA processing</keyword>
<accession>A0A8S1HAJ1</accession>
<feature type="region of interest" description="LID" evidence="10">
    <location>
        <begin position="373"/>
        <end position="383"/>
    </location>
</feature>
<dbReference type="GO" id="GO:0005524">
    <property type="term" value="F:ATP binding"/>
    <property type="evidence" value="ECO:0007669"/>
    <property type="project" value="UniProtKB-KW"/>
</dbReference>
<evidence type="ECO:0000256" key="7">
    <source>
        <dbReference type="ARBA" id="ARBA00022777"/>
    </source>
</evidence>
<organism evidence="12 13">
    <name type="scientific">Caenorhabditis auriculariae</name>
    <dbReference type="NCBI Taxonomy" id="2777116"/>
    <lineage>
        <taxon>Eukaryota</taxon>
        <taxon>Metazoa</taxon>
        <taxon>Ecdysozoa</taxon>
        <taxon>Nematoda</taxon>
        <taxon>Chromadorea</taxon>
        <taxon>Rhabditida</taxon>
        <taxon>Rhabditina</taxon>
        <taxon>Rhabditomorpha</taxon>
        <taxon>Rhabditoidea</taxon>
        <taxon>Rhabditidae</taxon>
        <taxon>Peloderinae</taxon>
        <taxon>Caenorhabditis</taxon>
    </lineage>
</organism>
<feature type="binding site" evidence="10">
    <location>
        <position position="279"/>
    </location>
    <ligand>
        <name>ATP</name>
        <dbReference type="ChEBI" id="CHEBI:30616"/>
    </ligand>
</feature>
<keyword evidence="6 10" id="KW-0547">Nucleotide-binding</keyword>
<feature type="binding site" evidence="10">
    <location>
        <position position="281"/>
    </location>
    <ligand>
        <name>ATP</name>
        <dbReference type="ChEBI" id="CHEBI:30616"/>
    </ligand>
</feature>
<evidence type="ECO:0000256" key="9">
    <source>
        <dbReference type="ARBA" id="ARBA00023242"/>
    </source>
</evidence>
<keyword evidence="8 10" id="KW-0067">ATP-binding</keyword>
<comment type="caution">
    <text evidence="12">The sequence shown here is derived from an EMBL/GenBank/DDBJ whole genome shotgun (WGS) entry which is preliminary data.</text>
</comment>
<evidence type="ECO:0000256" key="8">
    <source>
        <dbReference type="ARBA" id="ARBA00022840"/>
    </source>
</evidence>
<keyword evidence="2 10" id="KW-0963">Cytoplasm</keyword>
<evidence type="ECO:0000256" key="10">
    <source>
        <dbReference type="HAMAP-Rule" id="MF_03173"/>
    </source>
</evidence>
<evidence type="ECO:0000256" key="1">
    <source>
        <dbReference type="ARBA" id="ARBA00000582"/>
    </source>
</evidence>
<feature type="binding site" evidence="10">
    <location>
        <position position="278"/>
    </location>
    <ligand>
        <name>ATP</name>
        <dbReference type="ChEBI" id="CHEBI:30616"/>
    </ligand>
</feature>
<keyword evidence="3 10" id="KW-0690">Ribosome biogenesis</keyword>
<comment type="catalytic activity">
    <reaction evidence="10">
        <text>ATP + H2O = ADP + phosphate + H(+)</text>
        <dbReference type="Rhea" id="RHEA:13065"/>
        <dbReference type="ChEBI" id="CHEBI:15377"/>
        <dbReference type="ChEBI" id="CHEBI:15378"/>
        <dbReference type="ChEBI" id="CHEBI:30616"/>
        <dbReference type="ChEBI" id="CHEBI:43474"/>
        <dbReference type="ChEBI" id="CHEBI:456216"/>
    </reaction>
</comment>
<dbReference type="InterPro" id="IPR019265">
    <property type="entry name" value="RTRAF"/>
</dbReference>
<comment type="caution">
    <text evidence="10">Lacks conserved residue(s) required for the propagation of feature annotation.</text>
</comment>
<evidence type="ECO:0000313" key="12">
    <source>
        <dbReference type="EMBL" id="CAD6192205.1"/>
    </source>
</evidence>
<dbReference type="GO" id="GO:0016887">
    <property type="term" value="F:ATP hydrolysis activity"/>
    <property type="evidence" value="ECO:0007669"/>
    <property type="project" value="UniProtKB-UniRule"/>
</dbReference>
<gene>
    <name evidence="12" type="ORF">CAUJ_LOCUS8124</name>
</gene>
<dbReference type="FunFam" id="3.40.50.300:FF:000372">
    <property type="entry name" value="Adenylate kinase isoenzyme 6 homolog"/>
    <property type="match status" value="1"/>
</dbReference>
<dbReference type="GO" id="GO:0042274">
    <property type="term" value="P:ribosomal small subunit biogenesis"/>
    <property type="evidence" value="ECO:0007669"/>
    <property type="project" value="UniProtKB-UniRule"/>
</dbReference>
<dbReference type="GO" id="GO:0005737">
    <property type="term" value="C:cytoplasm"/>
    <property type="evidence" value="ECO:0007669"/>
    <property type="project" value="UniProtKB-SubCell"/>
</dbReference>
<dbReference type="EC" id="2.7.4.3" evidence="10"/>
<comment type="subcellular location">
    <subcellularLocation>
        <location evidence="10">Cytoplasm</location>
    </subcellularLocation>
    <subcellularLocation>
        <location evidence="10">Nucleus</location>
    </subcellularLocation>
</comment>
<dbReference type="Proteomes" id="UP000835052">
    <property type="component" value="Unassembled WGS sequence"/>
</dbReference>
<evidence type="ECO:0000256" key="3">
    <source>
        <dbReference type="ARBA" id="ARBA00022517"/>
    </source>
</evidence>
<dbReference type="GO" id="GO:0005634">
    <property type="term" value="C:nucleus"/>
    <property type="evidence" value="ECO:0007669"/>
    <property type="project" value="UniProtKB-SubCell"/>
</dbReference>
<comment type="function">
    <text evidence="10">Broad-specificity nucleoside monophosphate (NMP) kinase that catalyzes the reversible transfer of the terminal phosphate group between nucleoside triphosphates and monophosphates. Has also ATPase activity. Involved in the late cytoplasmic maturation steps of the 40S ribosomal particles, specifically 18S rRNA maturation. While NMP activity is not required for ribosome maturation, ATPase activity is. Associates transiently with small ribosomal subunit protein uS11. ATP hydrolysis breaks the interaction with uS11. May temporarily remove uS11 from the ribosome to enable a conformational change of the ribosomal RNA that is needed for the final maturation step of the small ribosomal subunit. Its NMP activity may have a role in nuclear energy homeostasis.</text>
</comment>
<dbReference type="Pfam" id="PF10036">
    <property type="entry name" value="RLL"/>
    <property type="match status" value="1"/>
</dbReference>
<sequence>MSRRKLKLVEYDRDYIDYEDDDAIRRFVATLEETHLKRRHEDWSAALLDEKDDAKWKAEIDKYIEELGIPKDRSRKIVVDQLLNISIEQLYKGNENATSLTTSEYRKRAKSLFEKHQNSQNPLNRIDYETPEFAEKVRALCELLGISKHPDPIVSLKAACIYISNNLSDESLRALNEDTKKALKMMDIKSFPLGIPQHKLAPVNMAARILRLVNVEQLRAVQTKINETLVAVQDVTIDMSKKAEFGPSPVRPQLISPMGTPESRSRPNILITGSPGTGKSTLAKEVADKLGFDLIDVSKEVTQNNLHSAYDNEYGCHVLDEEKLLDHIQDRMDDDRGGVVVDYHGCDFFPERWFDIVAVLRCDNGILYDRLAARGYTDFKIRENIECEIFGSLLEEARDSYKVEVIHELRSETPDEMESNITKICELVEAFKA</sequence>
<keyword evidence="7 10" id="KW-0418">Kinase</keyword>
<dbReference type="GO" id="GO:0006364">
    <property type="term" value="P:rRNA processing"/>
    <property type="evidence" value="ECO:0007669"/>
    <property type="project" value="UniProtKB-KW"/>
</dbReference>
<keyword evidence="13" id="KW-1185">Reference proteome</keyword>
<protein>
    <recommendedName>
        <fullName evidence="10">Adenylate kinase isoenzyme 6 homolog</fullName>
        <shortName evidence="10">AK6</shortName>
        <ecNumber evidence="10">2.7.4.3</ecNumber>
    </recommendedName>
    <alternativeName>
        <fullName evidence="10">Dual activity adenylate kinase/ATPase</fullName>
        <shortName evidence="10">AK/ATPase</shortName>
    </alternativeName>
</protein>
<comment type="subunit">
    <text evidence="10">Monomer and homodimer. Interacts with small ribosomal subunit protein uS11. Not a structural component of 43S pre-ribosomes, but transiently interacts with them by binding to uS11.</text>
</comment>
<feature type="binding site" evidence="10">
    <location>
        <position position="374"/>
    </location>
    <ligand>
        <name>ATP</name>
        <dbReference type="ChEBI" id="CHEBI:30616"/>
    </ligand>
</feature>
<dbReference type="PANTHER" id="PTHR12595:SF0">
    <property type="entry name" value="ADENYLATE KINASE ISOENZYME 6"/>
    <property type="match status" value="1"/>
</dbReference>
<keyword evidence="5 10" id="KW-0808">Transferase</keyword>
<proteinExistence type="inferred from homology"/>
<name>A0A8S1HAJ1_9PELO</name>
<evidence type="ECO:0000256" key="5">
    <source>
        <dbReference type="ARBA" id="ARBA00022679"/>
    </source>
</evidence>